<evidence type="ECO:0000256" key="1">
    <source>
        <dbReference type="SAM" id="MobiDB-lite"/>
    </source>
</evidence>
<feature type="compositionally biased region" description="Low complexity" evidence="1">
    <location>
        <begin position="127"/>
        <end position="137"/>
    </location>
</feature>
<dbReference type="InterPro" id="IPR036412">
    <property type="entry name" value="HAD-like_sf"/>
</dbReference>
<feature type="compositionally biased region" description="Low complexity" evidence="1">
    <location>
        <begin position="148"/>
        <end position="167"/>
    </location>
</feature>
<dbReference type="CDD" id="cd01427">
    <property type="entry name" value="HAD_like"/>
    <property type="match status" value="1"/>
</dbReference>
<accession>A0A0G2GBB3</accession>
<dbReference type="AlphaFoldDB" id="A0A0G2GBB3"/>
<reference evidence="2 3" key="1">
    <citation type="submission" date="2015-05" db="EMBL/GenBank/DDBJ databases">
        <title>Distinctive expansion of gene families associated with plant cell wall degradation and secondary metabolism in the genomes of grapevine trunk pathogens.</title>
        <authorList>
            <person name="Lawrence D.P."/>
            <person name="Travadon R."/>
            <person name="Rolshausen P.E."/>
            <person name="Baumgartner K."/>
        </authorList>
    </citation>
    <scope>NUCLEOTIDE SEQUENCE [LARGE SCALE GENOMIC DNA]</scope>
    <source>
        <strain evidence="2">UCRPC4</strain>
    </source>
</reference>
<feature type="region of interest" description="Disordered" evidence="1">
    <location>
        <begin position="123"/>
        <end position="180"/>
    </location>
</feature>
<dbReference type="SUPFAM" id="SSF56784">
    <property type="entry name" value="HAD-like"/>
    <property type="match status" value="2"/>
</dbReference>
<dbReference type="Proteomes" id="UP000053317">
    <property type="component" value="Unassembled WGS sequence"/>
</dbReference>
<dbReference type="PANTHER" id="PTHR43885:SF1">
    <property type="entry name" value="SUPERFAMILY HYDROLASE, PUTATIVE (AFU_ORTHOLOGUE AFUA_4G13290)-RELATED"/>
    <property type="match status" value="1"/>
</dbReference>
<evidence type="ECO:0000313" key="2">
    <source>
        <dbReference type="EMBL" id="KKY14410.1"/>
    </source>
</evidence>
<dbReference type="InterPro" id="IPR023214">
    <property type="entry name" value="HAD_sf"/>
</dbReference>
<dbReference type="EMBL" id="LCWF01000228">
    <property type="protein sequence ID" value="KKY14410.1"/>
    <property type="molecule type" value="Genomic_DNA"/>
</dbReference>
<comment type="caution">
    <text evidence="2">The sequence shown here is derived from an EMBL/GenBank/DDBJ whole genome shotgun (WGS) entry which is preliminary data.</text>
</comment>
<reference evidence="2 3" key="2">
    <citation type="submission" date="2015-05" db="EMBL/GenBank/DDBJ databases">
        <authorList>
            <person name="Morales-Cruz A."/>
            <person name="Amrine K.C."/>
            <person name="Cantu D."/>
        </authorList>
    </citation>
    <scope>NUCLEOTIDE SEQUENCE [LARGE SCALE GENOMIC DNA]</scope>
    <source>
        <strain evidence="2">UCRPC4</strain>
    </source>
</reference>
<dbReference type="OrthoDB" id="426235at2759"/>
<evidence type="ECO:0000313" key="3">
    <source>
        <dbReference type="Proteomes" id="UP000053317"/>
    </source>
</evidence>
<gene>
    <name evidence="2" type="ORF">UCRPC4_g06756</name>
</gene>
<keyword evidence="3" id="KW-1185">Reference proteome</keyword>
<dbReference type="Pfam" id="PF13242">
    <property type="entry name" value="Hydrolase_like"/>
    <property type="match status" value="1"/>
</dbReference>
<dbReference type="PANTHER" id="PTHR43885">
    <property type="entry name" value="HALOACID DEHALOGENASE-LIKE HYDROLASE"/>
    <property type="match status" value="1"/>
</dbReference>
<organism evidence="2 3">
    <name type="scientific">Phaeomoniella chlamydospora</name>
    <name type="common">Phaeoacremonium chlamydosporum</name>
    <dbReference type="NCBI Taxonomy" id="158046"/>
    <lineage>
        <taxon>Eukaryota</taxon>
        <taxon>Fungi</taxon>
        <taxon>Dikarya</taxon>
        <taxon>Ascomycota</taxon>
        <taxon>Pezizomycotina</taxon>
        <taxon>Eurotiomycetes</taxon>
        <taxon>Chaetothyriomycetidae</taxon>
        <taxon>Phaeomoniellales</taxon>
        <taxon>Phaeomoniellaceae</taxon>
        <taxon>Phaeomoniella</taxon>
    </lineage>
</organism>
<dbReference type="Gene3D" id="1.10.260.80">
    <property type="match status" value="1"/>
</dbReference>
<dbReference type="Gene3D" id="3.40.50.1000">
    <property type="entry name" value="HAD superfamily/HAD-like"/>
    <property type="match status" value="1"/>
</dbReference>
<name>A0A0G2GBB3_PHACM</name>
<sequence>MFQEMRSSLGIPKSTDILGHIRSLPTRPQRAEAVRSIQSIERRAMARQRPQPFLLELMQYLDSRGIRKGLCTRNFPAPVQHLRDNFLKGIEFEGVVTRDTPGIRAKPEGDGLWMIVEGWDRNTDNHSSTSTTSSETTIPTQDAKGPITDLIDQSLTSSSSPSDPATPHNNPYIPPSRIPHLRQHHGHNILMVGDSIDDLLAGRNAGAATVLLVNEENSHLADHEACDLGVRTLRELRDVLEKGFVGSERGL</sequence>
<protein>
    <submittedName>
        <fullName evidence="2">Putative had superfamily</fullName>
    </submittedName>
</protein>
<proteinExistence type="predicted"/>